<protein>
    <recommendedName>
        <fullName evidence="1">Aldehyde oxidase/xanthine dehydrogenase a/b hammerhead domain-containing protein</fullName>
    </recommendedName>
</protein>
<dbReference type="Pfam" id="PF01315">
    <property type="entry name" value="Ald_Xan_dh_C"/>
    <property type="match status" value="1"/>
</dbReference>
<dbReference type="AlphaFoldDB" id="A0A381TR26"/>
<gene>
    <name evidence="2" type="ORF">METZ01_LOCUS71359</name>
</gene>
<dbReference type="PANTHER" id="PTHR11908">
    <property type="entry name" value="XANTHINE DEHYDROGENASE"/>
    <property type="match status" value="1"/>
</dbReference>
<organism evidence="2">
    <name type="scientific">marine metagenome</name>
    <dbReference type="NCBI Taxonomy" id="408172"/>
    <lineage>
        <taxon>unclassified sequences</taxon>
        <taxon>metagenomes</taxon>
        <taxon>ecological metagenomes</taxon>
    </lineage>
</organism>
<dbReference type="InterPro" id="IPR000674">
    <property type="entry name" value="Ald_Oxase/Xan_DH_a/b"/>
</dbReference>
<dbReference type="InterPro" id="IPR016208">
    <property type="entry name" value="Ald_Oxase/xanthine_DH-like"/>
</dbReference>
<accession>A0A381TR26</accession>
<dbReference type="InterPro" id="IPR046867">
    <property type="entry name" value="AldOxase/xan_DH_MoCoBD2"/>
</dbReference>
<proteinExistence type="predicted"/>
<feature type="domain" description="Aldehyde oxidase/xanthine dehydrogenase a/b hammerhead" evidence="1">
    <location>
        <begin position="33"/>
        <end position="149"/>
    </location>
</feature>
<dbReference type="EMBL" id="UINC01005020">
    <property type="protein sequence ID" value="SVA18505.1"/>
    <property type="molecule type" value="Genomic_DNA"/>
</dbReference>
<dbReference type="Pfam" id="PF02738">
    <property type="entry name" value="MoCoBD_1"/>
    <property type="match status" value="1"/>
</dbReference>
<evidence type="ECO:0000259" key="1">
    <source>
        <dbReference type="SMART" id="SM01008"/>
    </source>
</evidence>
<dbReference type="Pfam" id="PF20256">
    <property type="entry name" value="MoCoBD_2"/>
    <property type="match status" value="1"/>
</dbReference>
<dbReference type="SUPFAM" id="SSF56003">
    <property type="entry name" value="Molybdenum cofactor-binding domain"/>
    <property type="match status" value="1"/>
</dbReference>
<reference evidence="2" key="1">
    <citation type="submission" date="2018-05" db="EMBL/GenBank/DDBJ databases">
        <authorList>
            <person name="Lanie J.A."/>
            <person name="Ng W.-L."/>
            <person name="Kazmierczak K.M."/>
            <person name="Andrzejewski T.M."/>
            <person name="Davidsen T.M."/>
            <person name="Wayne K.J."/>
            <person name="Tettelin H."/>
            <person name="Glass J.I."/>
            <person name="Rusch D."/>
            <person name="Podicherti R."/>
            <person name="Tsui H.-C.T."/>
            <person name="Winkler M.E."/>
        </authorList>
    </citation>
    <scope>NUCLEOTIDE SEQUENCE</scope>
</reference>
<dbReference type="SMART" id="SM01008">
    <property type="entry name" value="Ald_Xan_dh_C"/>
    <property type="match status" value="1"/>
</dbReference>
<dbReference type="Gene3D" id="3.30.365.10">
    <property type="entry name" value="Aldehyde oxidase/xanthine dehydrogenase, molybdopterin binding domain"/>
    <property type="match status" value="4"/>
</dbReference>
<dbReference type="InterPro" id="IPR036856">
    <property type="entry name" value="Ald_Oxase/Xan_DH_a/b_sf"/>
</dbReference>
<evidence type="ECO:0000313" key="2">
    <source>
        <dbReference type="EMBL" id="SVA18505.1"/>
    </source>
</evidence>
<dbReference type="GO" id="GO:0016491">
    <property type="term" value="F:oxidoreductase activity"/>
    <property type="evidence" value="ECO:0007669"/>
    <property type="project" value="InterPro"/>
</dbReference>
<sequence length="776" mass="82437">MVAKSEPNIVLSNQEFNVVGTRPIRHDGADKVTGRARYSADLHLPGMLYGKVLRSPHAHARIKSIDTSKADVMPGVRAIVTSAALPQPTGILTDIGENAMVNPKFLSNNCLAEDKVLYKGHAVAAVAATNVHIAEQALELIEVDYEVLPHVTDLLEAMKEDAPVLHERLANVANPNVRPGGLRDEGDETRSTNVANHFVFEAGDTEQGFKDADVVIEREFRTSSVHQGYIEPHSATADWGPDGSLTIWCSSQGHFNVRDQVASTLGIDVSKIRVVPMEIGGGFGGKTLVYLEPVAALLSRVAGQAVKLSMNRSEVFQGSGPTSGSWMRCKLGVMKDGRITALDASLAFEAGAYPGSPINPGCQCMSGPYDISNGRIEGFDVVLNKPKTAAYRAPGAPAAAFAMETVVDEICEQIGMDPLEFRLLNASKEGSRRLTGPLFGSIGNMETVQAAMDHPHWNAPLEGPNRGRGVASGYWFNATGPASATASVNSDGTVSLIEGSPDIGGSRAAVSMQLAEVLGIAAEDVRPVVGDTDSVGYTSLTGGSSVAFKTGWACYEAAVDIKQQLVERAARIWDVDSSLVEYYDGTLSHISDPELKFTFKEMAARLNSTGGPITGRGNVSPTGVGGSFTTHIVDVEVDPETGKVDILRYTAVQDVGKAVHPSYVEGQIQGGCAQGIGWALNEEYVLDGNGSMENPTFLDYRMPTSLDLPMIDTVLVEVANPGHPYGVRGVGEVPIVPPMAAIANAVYAAIGVRMEKLPMSPGNVLGSLWKRQTDTT</sequence>
<name>A0A381TR26_9ZZZZ</name>
<dbReference type="GO" id="GO:0005506">
    <property type="term" value="F:iron ion binding"/>
    <property type="evidence" value="ECO:0007669"/>
    <property type="project" value="InterPro"/>
</dbReference>
<dbReference type="InterPro" id="IPR037165">
    <property type="entry name" value="AldOxase/xan_DH_Mopterin-bd_sf"/>
</dbReference>
<dbReference type="Gene3D" id="3.90.1170.50">
    <property type="entry name" value="Aldehyde oxidase/xanthine dehydrogenase, a/b hammerhead"/>
    <property type="match status" value="1"/>
</dbReference>
<dbReference type="PANTHER" id="PTHR11908:SF157">
    <property type="entry name" value="XANTHINE DEHYDROGENASE SUBUNIT D-RELATED"/>
    <property type="match status" value="1"/>
</dbReference>
<dbReference type="SUPFAM" id="SSF54665">
    <property type="entry name" value="CO dehydrogenase molybdoprotein N-domain-like"/>
    <property type="match status" value="1"/>
</dbReference>
<dbReference type="InterPro" id="IPR008274">
    <property type="entry name" value="AldOxase/xan_DH_MoCoBD1"/>
</dbReference>